<evidence type="ECO:0000256" key="2">
    <source>
        <dbReference type="ARBA" id="ARBA00023004"/>
    </source>
</evidence>
<sequence>MNPTFDFRGHLRNVVPRFLLMDFRGPEWQLSHDQVVGVCVAGFFFLVWFFWEFYDDRRYNVPKGSLGWIPFFGETLEFARNPRDYTARRFKKYGPVFKGCFLGLRAVVSMDPEFSQLRDVNGAECFKITLPRNLRAMIGDTYNMSAEQAGLQKVLLGVMQPETLKSQIKEIEALILAGLSQWEGKTIGVWRSCKKIVLSISVYVNLGHDPSEKKIRDQISKLVPIFNEALVAPPLYLPGTLYYRGYQARLKMESLLGQMVKRRRQSWSENILLTSKDLLSALLRYKTTEGKELSLKQITDVICISFLGGQDTSTAALSCTIKELSKSALIRKAVVAECDAIEERRFASTSLTMADTRNMLYIKKLFKEVLRKHTIVPFTQRQAKEDVDINGSLIPRGWYAIAMLSSINMNPKLWTNPEVFNPSRFDEPQQAKVFAPFGVGAHMCPAKALAELISSIFVYHLLHKYEWKVEGKLVDEKLKTGALLPIPVPKEEIRLLVRRRKMIAKKQMTPPSTFVPTHR</sequence>
<dbReference type="InterPro" id="IPR017972">
    <property type="entry name" value="Cyt_P450_CS"/>
</dbReference>
<comment type="similarity">
    <text evidence="4">Belongs to the cytochrome P450 family.</text>
</comment>
<evidence type="ECO:0000313" key="5">
    <source>
        <dbReference type="EMBL" id="PTQ40536.1"/>
    </source>
</evidence>
<reference evidence="6" key="1">
    <citation type="journal article" date="2017" name="Cell">
        <title>Insights into land plant evolution garnered from the Marchantia polymorpha genome.</title>
        <authorList>
            <person name="Bowman J.L."/>
            <person name="Kohchi T."/>
            <person name="Yamato K.T."/>
            <person name="Jenkins J."/>
            <person name="Shu S."/>
            <person name="Ishizaki K."/>
            <person name="Yamaoka S."/>
            <person name="Nishihama R."/>
            <person name="Nakamura Y."/>
            <person name="Berger F."/>
            <person name="Adam C."/>
            <person name="Aki S.S."/>
            <person name="Althoff F."/>
            <person name="Araki T."/>
            <person name="Arteaga-Vazquez M.A."/>
            <person name="Balasubrmanian S."/>
            <person name="Barry K."/>
            <person name="Bauer D."/>
            <person name="Boehm C.R."/>
            <person name="Briginshaw L."/>
            <person name="Caballero-Perez J."/>
            <person name="Catarino B."/>
            <person name="Chen F."/>
            <person name="Chiyoda S."/>
            <person name="Chovatia M."/>
            <person name="Davies K.M."/>
            <person name="Delmans M."/>
            <person name="Demura T."/>
            <person name="Dierschke T."/>
            <person name="Dolan L."/>
            <person name="Dorantes-Acosta A.E."/>
            <person name="Eklund D.M."/>
            <person name="Florent S.N."/>
            <person name="Flores-Sandoval E."/>
            <person name="Fujiyama A."/>
            <person name="Fukuzawa H."/>
            <person name="Galik B."/>
            <person name="Grimanelli D."/>
            <person name="Grimwood J."/>
            <person name="Grossniklaus U."/>
            <person name="Hamada T."/>
            <person name="Haseloff J."/>
            <person name="Hetherington A.J."/>
            <person name="Higo A."/>
            <person name="Hirakawa Y."/>
            <person name="Hundley H.N."/>
            <person name="Ikeda Y."/>
            <person name="Inoue K."/>
            <person name="Inoue S.I."/>
            <person name="Ishida S."/>
            <person name="Jia Q."/>
            <person name="Kakita M."/>
            <person name="Kanazawa T."/>
            <person name="Kawai Y."/>
            <person name="Kawashima T."/>
            <person name="Kennedy M."/>
            <person name="Kinose K."/>
            <person name="Kinoshita T."/>
            <person name="Kohara Y."/>
            <person name="Koide E."/>
            <person name="Komatsu K."/>
            <person name="Kopischke S."/>
            <person name="Kubo M."/>
            <person name="Kyozuka J."/>
            <person name="Lagercrantz U."/>
            <person name="Lin S.S."/>
            <person name="Lindquist E."/>
            <person name="Lipzen A.M."/>
            <person name="Lu C.W."/>
            <person name="De Luna E."/>
            <person name="Martienssen R.A."/>
            <person name="Minamino N."/>
            <person name="Mizutani M."/>
            <person name="Mizutani M."/>
            <person name="Mochizuki N."/>
            <person name="Monte I."/>
            <person name="Mosher R."/>
            <person name="Nagasaki H."/>
            <person name="Nakagami H."/>
            <person name="Naramoto S."/>
            <person name="Nishitani K."/>
            <person name="Ohtani M."/>
            <person name="Okamoto T."/>
            <person name="Okumura M."/>
            <person name="Phillips J."/>
            <person name="Pollak B."/>
            <person name="Reinders A."/>
            <person name="Rovekamp M."/>
            <person name="Sano R."/>
            <person name="Sawa S."/>
            <person name="Schmid M.W."/>
            <person name="Shirakawa M."/>
            <person name="Solano R."/>
            <person name="Spunde A."/>
            <person name="Suetsugu N."/>
            <person name="Sugano S."/>
            <person name="Sugiyama A."/>
            <person name="Sun R."/>
            <person name="Suzuki Y."/>
            <person name="Takenaka M."/>
            <person name="Takezawa D."/>
            <person name="Tomogane H."/>
            <person name="Tsuzuki M."/>
            <person name="Ueda T."/>
            <person name="Umeda M."/>
            <person name="Ward J.M."/>
            <person name="Watanabe Y."/>
            <person name="Yazaki K."/>
            <person name="Yokoyama R."/>
            <person name="Yoshitake Y."/>
            <person name="Yotsui I."/>
            <person name="Zachgo S."/>
            <person name="Schmutz J."/>
        </authorList>
    </citation>
    <scope>NUCLEOTIDE SEQUENCE [LARGE SCALE GENOMIC DNA]</scope>
    <source>
        <strain evidence="6">Tak-1</strain>
    </source>
</reference>
<dbReference type="OMA" id="DEHELQY"/>
<evidence type="ECO:0000256" key="1">
    <source>
        <dbReference type="ARBA" id="ARBA00022723"/>
    </source>
</evidence>
<dbReference type="GO" id="GO:0016705">
    <property type="term" value="F:oxidoreductase activity, acting on paired donors, with incorporation or reduction of molecular oxygen"/>
    <property type="evidence" value="ECO:0007669"/>
    <property type="project" value="InterPro"/>
</dbReference>
<evidence type="ECO:0008006" key="7">
    <source>
        <dbReference type="Google" id="ProtNLM"/>
    </source>
</evidence>
<protein>
    <recommendedName>
        <fullName evidence="7">Cytochrome P450</fullName>
    </recommendedName>
</protein>
<dbReference type="OrthoDB" id="442633at2759"/>
<dbReference type="Pfam" id="PF00067">
    <property type="entry name" value="p450"/>
    <property type="match status" value="1"/>
</dbReference>
<name>A0A2R6X384_MARPO</name>
<evidence type="ECO:0000256" key="4">
    <source>
        <dbReference type="RuleBase" id="RU000461"/>
    </source>
</evidence>
<dbReference type="EMBL" id="KZ772711">
    <property type="protein sequence ID" value="PTQ40536.1"/>
    <property type="molecule type" value="Genomic_DNA"/>
</dbReference>
<comment type="cofactor">
    <cofactor evidence="3">
        <name>heme</name>
        <dbReference type="ChEBI" id="CHEBI:30413"/>
    </cofactor>
</comment>
<dbReference type="SUPFAM" id="SSF48264">
    <property type="entry name" value="Cytochrome P450"/>
    <property type="match status" value="1"/>
</dbReference>
<organism evidence="5 6">
    <name type="scientific">Marchantia polymorpha</name>
    <name type="common">Common liverwort</name>
    <name type="synonym">Marchantia aquatica</name>
    <dbReference type="NCBI Taxonomy" id="3197"/>
    <lineage>
        <taxon>Eukaryota</taxon>
        <taxon>Viridiplantae</taxon>
        <taxon>Streptophyta</taxon>
        <taxon>Embryophyta</taxon>
        <taxon>Marchantiophyta</taxon>
        <taxon>Marchantiopsida</taxon>
        <taxon>Marchantiidae</taxon>
        <taxon>Marchantiales</taxon>
        <taxon>Marchantiaceae</taxon>
        <taxon>Marchantia</taxon>
    </lineage>
</organism>
<dbReference type="PANTHER" id="PTHR24286">
    <property type="entry name" value="CYTOCHROME P450 26"/>
    <property type="match status" value="1"/>
</dbReference>
<dbReference type="PANTHER" id="PTHR24286:SF356">
    <property type="entry name" value="ENT-KAURENOIC ACID OXIDASE 2"/>
    <property type="match status" value="1"/>
</dbReference>
<dbReference type="Gene3D" id="1.10.630.10">
    <property type="entry name" value="Cytochrome P450"/>
    <property type="match status" value="1"/>
</dbReference>
<dbReference type="GO" id="GO:0020037">
    <property type="term" value="F:heme binding"/>
    <property type="evidence" value="ECO:0007669"/>
    <property type="project" value="InterPro"/>
</dbReference>
<dbReference type="PROSITE" id="PS00086">
    <property type="entry name" value="CYTOCHROME_P450"/>
    <property type="match status" value="1"/>
</dbReference>
<dbReference type="Proteomes" id="UP000244005">
    <property type="component" value="Unassembled WGS sequence"/>
</dbReference>
<keyword evidence="1 3" id="KW-0479">Metal-binding</keyword>
<feature type="binding site" description="axial binding residue" evidence="3">
    <location>
        <position position="444"/>
    </location>
    <ligand>
        <name>heme</name>
        <dbReference type="ChEBI" id="CHEBI:30413"/>
    </ligand>
    <ligandPart>
        <name>Fe</name>
        <dbReference type="ChEBI" id="CHEBI:18248"/>
    </ligandPart>
</feature>
<accession>A0A2R6X384</accession>
<dbReference type="InterPro" id="IPR001128">
    <property type="entry name" value="Cyt_P450"/>
</dbReference>
<gene>
    <name evidence="5" type="ORF">MARPO_0039s0043</name>
</gene>
<keyword evidence="3 4" id="KW-0349">Heme</keyword>
<dbReference type="GO" id="GO:0005506">
    <property type="term" value="F:iron ion binding"/>
    <property type="evidence" value="ECO:0007669"/>
    <property type="project" value="InterPro"/>
</dbReference>
<dbReference type="InterPro" id="IPR036396">
    <property type="entry name" value="Cyt_P450_sf"/>
</dbReference>
<dbReference type="AlphaFoldDB" id="A0A2R6X384"/>
<dbReference type="InterPro" id="IPR002401">
    <property type="entry name" value="Cyt_P450_E_grp-I"/>
</dbReference>
<dbReference type="GO" id="GO:0048868">
    <property type="term" value="P:pollen tube development"/>
    <property type="evidence" value="ECO:0000318"/>
    <property type="project" value="GO_Central"/>
</dbReference>
<keyword evidence="2 3" id="KW-0408">Iron</keyword>
<evidence type="ECO:0000256" key="3">
    <source>
        <dbReference type="PIRSR" id="PIRSR602401-1"/>
    </source>
</evidence>
<evidence type="ECO:0000313" key="6">
    <source>
        <dbReference type="Proteomes" id="UP000244005"/>
    </source>
</evidence>
<keyword evidence="4" id="KW-0560">Oxidoreductase</keyword>
<proteinExistence type="inferred from homology"/>
<dbReference type="GO" id="GO:0004497">
    <property type="term" value="F:monooxygenase activity"/>
    <property type="evidence" value="ECO:0000318"/>
    <property type="project" value="GO_Central"/>
</dbReference>
<dbReference type="Gramene" id="Mp3g17510.1">
    <property type="protein sequence ID" value="Mp3g17510.1.cds"/>
    <property type="gene ID" value="Mp3g17510"/>
</dbReference>
<keyword evidence="4" id="KW-0503">Monooxygenase</keyword>
<keyword evidence="6" id="KW-1185">Reference proteome</keyword>
<dbReference type="PRINTS" id="PR00463">
    <property type="entry name" value="EP450I"/>
</dbReference>